<dbReference type="AlphaFoldDB" id="A0A2A7I1C0"/>
<dbReference type="InterPro" id="IPR004843">
    <property type="entry name" value="Calcineurin-like_PHP"/>
</dbReference>
<dbReference type="SUPFAM" id="SSF56300">
    <property type="entry name" value="Metallo-dependent phosphatases"/>
    <property type="match status" value="1"/>
</dbReference>
<dbReference type="PANTHER" id="PTHR42850">
    <property type="entry name" value="METALLOPHOSPHOESTERASE"/>
    <property type="match status" value="1"/>
</dbReference>
<evidence type="ECO:0000259" key="1">
    <source>
        <dbReference type="PROSITE" id="PS00125"/>
    </source>
</evidence>
<dbReference type="InterPro" id="IPR006186">
    <property type="entry name" value="Ser/Thr-sp_prot-phosphatase"/>
</dbReference>
<comment type="caution">
    <text evidence="2">The sequence shown here is derived from an EMBL/GenBank/DDBJ whole genome shotgun (WGS) entry which is preliminary data.</text>
</comment>
<organism evidence="2 3">
    <name type="scientific">Bacillus cereus</name>
    <dbReference type="NCBI Taxonomy" id="1396"/>
    <lineage>
        <taxon>Bacteria</taxon>
        <taxon>Bacillati</taxon>
        <taxon>Bacillota</taxon>
        <taxon>Bacilli</taxon>
        <taxon>Bacillales</taxon>
        <taxon>Bacillaceae</taxon>
        <taxon>Bacillus</taxon>
        <taxon>Bacillus cereus group</taxon>
    </lineage>
</organism>
<dbReference type="InterPro" id="IPR029052">
    <property type="entry name" value="Metallo-depent_PP-like"/>
</dbReference>
<dbReference type="GO" id="GO:0016791">
    <property type="term" value="F:phosphatase activity"/>
    <property type="evidence" value="ECO:0007669"/>
    <property type="project" value="TreeGrafter"/>
</dbReference>
<protein>
    <submittedName>
        <fullName evidence="2">Serine/threonine protein phosphatase</fullName>
    </submittedName>
</protein>
<sequence>MSEKTNKLLANLLKKHWNLDKEVVIQVGDLIDRGKNSPQIVKYARELCYTYPNQIAFLKGNHEYEIISHFLNFPNRNWLNQVGEKILLQYNQFNRQIESDIEWFMELPLFWGNENIFISHAGISNNSLIPFIESDPNGVLWNRESLINIGKLQVVGHTPIETPIYNSISNSINIDTGAYSSRCLTGVKLTSTGDIIEIVTEVTDTRDI</sequence>
<dbReference type="Gene3D" id="3.60.21.10">
    <property type="match status" value="1"/>
</dbReference>
<accession>A0A2A7I1C0</accession>
<dbReference type="InterPro" id="IPR050126">
    <property type="entry name" value="Ap4A_hydrolase"/>
</dbReference>
<proteinExistence type="predicted"/>
<reference evidence="2 3" key="1">
    <citation type="submission" date="2017-09" db="EMBL/GenBank/DDBJ databases">
        <title>Large-scale bioinformatics analysis of Bacillus genomes uncovers conserved roles of natural products in bacterial physiology.</title>
        <authorList>
            <consortium name="Agbiome Team Llc"/>
            <person name="Bleich R.M."/>
            <person name="Grubbs K.J."/>
            <person name="Santa Maria K.C."/>
            <person name="Allen S.E."/>
            <person name="Farag S."/>
            <person name="Shank E.A."/>
            <person name="Bowers A."/>
        </authorList>
    </citation>
    <scope>NUCLEOTIDE SEQUENCE [LARGE SCALE GENOMIC DNA]</scope>
    <source>
        <strain evidence="2 3">AFS096845</strain>
    </source>
</reference>
<dbReference type="Proteomes" id="UP000220006">
    <property type="component" value="Unassembled WGS sequence"/>
</dbReference>
<dbReference type="PANTHER" id="PTHR42850:SF4">
    <property type="entry name" value="ZINC-DEPENDENT ENDOPOLYPHOSPHATASE"/>
    <property type="match status" value="1"/>
</dbReference>
<evidence type="ECO:0000313" key="3">
    <source>
        <dbReference type="Proteomes" id="UP000220006"/>
    </source>
</evidence>
<dbReference type="GO" id="GO:0005737">
    <property type="term" value="C:cytoplasm"/>
    <property type="evidence" value="ECO:0007669"/>
    <property type="project" value="TreeGrafter"/>
</dbReference>
<dbReference type="PROSITE" id="PS00125">
    <property type="entry name" value="SER_THR_PHOSPHATASE"/>
    <property type="match status" value="1"/>
</dbReference>
<feature type="domain" description="Serine/threonine specific protein phosphatases" evidence="1">
    <location>
        <begin position="58"/>
        <end position="63"/>
    </location>
</feature>
<dbReference type="EMBL" id="NVLK01000016">
    <property type="protein sequence ID" value="PEC22645.1"/>
    <property type="molecule type" value="Genomic_DNA"/>
</dbReference>
<evidence type="ECO:0000313" key="2">
    <source>
        <dbReference type="EMBL" id="PEC22645.1"/>
    </source>
</evidence>
<dbReference type="RefSeq" id="WP_097903296.1">
    <property type="nucleotide sequence ID" value="NZ_NVLK01000016.1"/>
</dbReference>
<name>A0A2A7I1C0_BACCE</name>
<gene>
    <name evidence="2" type="ORF">COM96_07695</name>
</gene>
<dbReference type="Pfam" id="PF00149">
    <property type="entry name" value="Metallophos"/>
    <property type="match status" value="1"/>
</dbReference>